<reference evidence="8 9" key="1">
    <citation type="submission" date="2019-02" db="EMBL/GenBank/DDBJ databases">
        <title>Genome sequencing of the rare red list fungi Phlebia centrifuga.</title>
        <authorList>
            <person name="Buettner E."/>
            <person name="Kellner H."/>
        </authorList>
    </citation>
    <scope>NUCLEOTIDE SEQUENCE [LARGE SCALE GENOMIC DNA]</scope>
    <source>
        <strain evidence="8 9">DSM 108282</strain>
    </source>
</reference>
<protein>
    <recommendedName>
        <fullName evidence="10">Ras GEF</fullName>
    </recommendedName>
</protein>
<keyword evidence="1 4" id="KW-0728">SH3 domain</keyword>
<keyword evidence="9" id="KW-1185">Reference proteome</keyword>
<dbReference type="SMART" id="SM00147">
    <property type="entry name" value="RasGEF"/>
    <property type="match status" value="1"/>
</dbReference>
<dbReference type="Pfam" id="PF00018">
    <property type="entry name" value="SH3_1"/>
    <property type="match status" value="1"/>
</dbReference>
<dbReference type="Pfam" id="PF00618">
    <property type="entry name" value="RasGEF_N"/>
    <property type="match status" value="1"/>
</dbReference>
<dbReference type="InterPro" id="IPR001452">
    <property type="entry name" value="SH3_domain"/>
</dbReference>
<dbReference type="InterPro" id="IPR036028">
    <property type="entry name" value="SH3-like_dom_sf"/>
</dbReference>
<dbReference type="PANTHER" id="PTHR23113:SF368">
    <property type="entry name" value="CELL DIVISION CONTROL PROTEIN 25"/>
    <property type="match status" value="1"/>
</dbReference>
<dbReference type="GO" id="GO:0007265">
    <property type="term" value="P:Ras protein signal transduction"/>
    <property type="evidence" value="ECO:0007669"/>
    <property type="project" value="TreeGrafter"/>
</dbReference>
<gene>
    <name evidence="8" type="ORF">EW026_g4976</name>
</gene>
<dbReference type="SUPFAM" id="SSF48366">
    <property type="entry name" value="Ras GEF"/>
    <property type="match status" value="1"/>
</dbReference>
<feature type="domain" description="SH3" evidence="5">
    <location>
        <begin position="74"/>
        <end position="135"/>
    </location>
</feature>
<dbReference type="Pfam" id="PF00617">
    <property type="entry name" value="RasGEF"/>
    <property type="match status" value="1"/>
</dbReference>
<dbReference type="GO" id="GO:0005085">
    <property type="term" value="F:guanyl-nucleotide exchange factor activity"/>
    <property type="evidence" value="ECO:0007669"/>
    <property type="project" value="UniProtKB-KW"/>
</dbReference>
<dbReference type="PROSITE" id="PS50009">
    <property type="entry name" value="RASGEF_CAT"/>
    <property type="match status" value="1"/>
</dbReference>
<dbReference type="Gene3D" id="1.20.870.10">
    <property type="entry name" value="Son of sevenless (SoS) protein Chain: S domain 1"/>
    <property type="match status" value="1"/>
</dbReference>
<evidence type="ECO:0000256" key="1">
    <source>
        <dbReference type="ARBA" id="ARBA00022443"/>
    </source>
</evidence>
<dbReference type="SUPFAM" id="SSF50044">
    <property type="entry name" value="SH3-domain"/>
    <property type="match status" value="1"/>
</dbReference>
<dbReference type="InterPro" id="IPR036964">
    <property type="entry name" value="RASGEF_cat_dom_sf"/>
</dbReference>
<organism evidence="8 9">
    <name type="scientific">Hermanssonia centrifuga</name>
    <dbReference type="NCBI Taxonomy" id="98765"/>
    <lineage>
        <taxon>Eukaryota</taxon>
        <taxon>Fungi</taxon>
        <taxon>Dikarya</taxon>
        <taxon>Basidiomycota</taxon>
        <taxon>Agaricomycotina</taxon>
        <taxon>Agaricomycetes</taxon>
        <taxon>Polyporales</taxon>
        <taxon>Meruliaceae</taxon>
        <taxon>Hermanssonia</taxon>
    </lineage>
</organism>
<comment type="caution">
    <text evidence="8">The sequence shown here is derived from an EMBL/GenBank/DDBJ whole genome shotgun (WGS) entry which is preliminary data.</text>
</comment>
<dbReference type="PROSITE" id="PS50002">
    <property type="entry name" value="SH3"/>
    <property type="match status" value="1"/>
</dbReference>
<evidence type="ECO:0000259" key="6">
    <source>
        <dbReference type="PROSITE" id="PS50009"/>
    </source>
</evidence>
<evidence type="ECO:0000259" key="7">
    <source>
        <dbReference type="PROSITE" id="PS50212"/>
    </source>
</evidence>
<dbReference type="AlphaFoldDB" id="A0A4S4KGG5"/>
<keyword evidence="2 3" id="KW-0344">Guanine-nucleotide releasing factor</keyword>
<feature type="domain" description="N-terminal Ras-GEF" evidence="7">
    <location>
        <begin position="290"/>
        <end position="424"/>
    </location>
</feature>
<dbReference type="CDD" id="cd06224">
    <property type="entry name" value="REM"/>
    <property type="match status" value="1"/>
</dbReference>
<dbReference type="Gene3D" id="1.10.840.10">
    <property type="entry name" value="Ras guanine-nucleotide exchange factors catalytic domain"/>
    <property type="match status" value="1"/>
</dbReference>
<dbReference type="SMART" id="SM00326">
    <property type="entry name" value="SH3"/>
    <property type="match status" value="1"/>
</dbReference>
<accession>A0A4S4KGG5</accession>
<dbReference type="InterPro" id="IPR000651">
    <property type="entry name" value="Ras-like_Gua-exchang_fac_N"/>
</dbReference>
<dbReference type="InterPro" id="IPR023578">
    <property type="entry name" value="Ras_GEF_dom_sf"/>
</dbReference>
<evidence type="ECO:0000313" key="9">
    <source>
        <dbReference type="Proteomes" id="UP000309038"/>
    </source>
</evidence>
<feature type="domain" description="Ras-GEF" evidence="6">
    <location>
        <begin position="454"/>
        <end position="692"/>
    </location>
</feature>
<dbReference type="InterPro" id="IPR001895">
    <property type="entry name" value="RASGEF_cat_dom"/>
</dbReference>
<dbReference type="Proteomes" id="UP000309038">
    <property type="component" value="Unassembled WGS sequence"/>
</dbReference>
<dbReference type="PROSITE" id="PS50212">
    <property type="entry name" value="RASGEF_NTER"/>
    <property type="match status" value="1"/>
</dbReference>
<name>A0A4S4KGG5_9APHY</name>
<proteinExistence type="predicted"/>
<dbReference type="GO" id="GO:0005886">
    <property type="term" value="C:plasma membrane"/>
    <property type="evidence" value="ECO:0007669"/>
    <property type="project" value="TreeGrafter"/>
</dbReference>
<evidence type="ECO:0000256" key="2">
    <source>
        <dbReference type="ARBA" id="ARBA00022658"/>
    </source>
</evidence>
<evidence type="ECO:0008006" key="10">
    <source>
        <dbReference type="Google" id="ProtNLM"/>
    </source>
</evidence>
<dbReference type="PANTHER" id="PTHR23113">
    <property type="entry name" value="GUANINE NUCLEOTIDE EXCHANGE FACTOR"/>
    <property type="match status" value="1"/>
</dbReference>
<dbReference type="Gene3D" id="2.30.30.40">
    <property type="entry name" value="SH3 Domains"/>
    <property type="match status" value="1"/>
</dbReference>
<dbReference type="InterPro" id="IPR008937">
    <property type="entry name" value="Ras-like_GEF"/>
</dbReference>
<evidence type="ECO:0000259" key="5">
    <source>
        <dbReference type="PROSITE" id="PS50002"/>
    </source>
</evidence>
<dbReference type="CDD" id="cd00174">
    <property type="entry name" value="SH3"/>
    <property type="match status" value="1"/>
</dbReference>
<dbReference type="EMBL" id="SGPJ01000199">
    <property type="protein sequence ID" value="THG96940.1"/>
    <property type="molecule type" value="Genomic_DNA"/>
</dbReference>
<evidence type="ECO:0000313" key="8">
    <source>
        <dbReference type="EMBL" id="THG96940.1"/>
    </source>
</evidence>
<sequence length="708" mass="80061">MVAELSYQTLSCTGELPALGLSAAANHTCDDHSIFFTEHVKFYNIPQKSRSSSAFHRFHAISLPAVVSLVDLEPILKYSCNIYDFDAADRDQLSFRSDELLEIVKQEDSGWWAAIRVSDLKVGWIPSAYVERISDEEAEELLIPTERQQLLEVFENGAGQIYGAEVVADYRRSPYVVTPGKGYEWMPMLNNGDKLLPPTPHTSGGEREDFLNDMTSPLYGPLVSSSPGAEQRSPGQELILSASKSTSVDKVKRITGDDEAQALYEAMAAQASYPWFLRPVYNGEEIKVEYDGTITNGTLGAIVERLTLEPLNPSHETKLRHVFLSTFRTMGTADEIFDLLLERYDLDAPQTLTTVELEEWRTKRLLPTQRRVISIFTAWLVNHNMIGDDPPIARRLQEFLSEISGPADNLSMANQAMKTLECLTFSVPISPVTPVKPHKRRRTKDAKNELLRMDPTVLAEHLCLHEYRYYSKVRPQEGLNWIKTRTGESVANLLAFCALHDKLAAWVKHSILWTDGLGRRADVIELWIKIAEKCRAMHNYSSMSAITTALSSTVISRLHLTWAHVGRSSHLEPLKRFNEPAGNFSAFRHAQQSLDVPCIPFIGMYLTDIVHINDQYMDSTVSTNKSSSEKLFSFVKRRKWSDALDAMLYHQKKQYPYVEETTIMKFIETNLKVSAEKEPSSFWDRSHEVQQGEVASADIRKGLEAAGF</sequence>
<evidence type="ECO:0000256" key="3">
    <source>
        <dbReference type="PROSITE-ProRule" id="PRU00168"/>
    </source>
</evidence>
<evidence type="ECO:0000256" key="4">
    <source>
        <dbReference type="PROSITE-ProRule" id="PRU00192"/>
    </source>
</evidence>